<proteinExistence type="predicted"/>
<dbReference type="InterPro" id="IPR022453">
    <property type="entry name" value="Znf_MqsA-type"/>
</dbReference>
<dbReference type="EMBL" id="CP014230">
    <property type="protein sequence ID" value="AMD93452.1"/>
    <property type="molecule type" value="Genomic_DNA"/>
</dbReference>
<reference evidence="2" key="1">
    <citation type="submission" date="2016-02" db="EMBL/GenBank/DDBJ databases">
        <authorList>
            <person name="Holder M.E."/>
            <person name="Ajami N.J."/>
            <person name="Petrosino J.F."/>
        </authorList>
    </citation>
    <scope>NUCLEOTIDE SEQUENCE [LARGE SCALE GENOMIC DNA]</scope>
    <source>
        <strain evidence="2">DSM 12838</strain>
    </source>
</reference>
<protein>
    <recommendedName>
        <fullName evidence="3">YgiT-type zinc finger domain-containing protein</fullName>
    </recommendedName>
</protein>
<name>A0A0X8JR38_9BACT</name>
<keyword evidence="2" id="KW-1185">Reference proteome</keyword>
<evidence type="ECO:0008006" key="3">
    <source>
        <dbReference type="Google" id="ProtNLM"/>
    </source>
</evidence>
<accession>A0A0X8JR38</accession>
<dbReference type="RefSeq" id="WP_066606993.1">
    <property type="nucleotide sequence ID" value="NZ_CP014230.1"/>
</dbReference>
<gene>
    <name evidence="1" type="ORF">AXF15_10315</name>
</gene>
<organism evidence="1 2">
    <name type="scientific">Desulfomicrobium orale DSM 12838</name>
    <dbReference type="NCBI Taxonomy" id="888061"/>
    <lineage>
        <taxon>Bacteria</taxon>
        <taxon>Pseudomonadati</taxon>
        <taxon>Thermodesulfobacteriota</taxon>
        <taxon>Desulfovibrionia</taxon>
        <taxon>Desulfovibrionales</taxon>
        <taxon>Desulfomicrobiaceae</taxon>
        <taxon>Desulfomicrobium</taxon>
    </lineage>
</organism>
<dbReference type="OrthoDB" id="9812340at2"/>
<sequence>MICPKCGGTGVAEEIISYQMECRNHLFCFEDVPAPKCPDCGHYTITEETMSVMLAKVEQITQKATISYHRCRWPKAQQIDEQQPTAAVAEVMETLNKSARK</sequence>
<dbReference type="STRING" id="888061.AXF15_10315"/>
<dbReference type="Gene3D" id="3.10.20.860">
    <property type="match status" value="1"/>
</dbReference>
<dbReference type="AlphaFoldDB" id="A0A0X8JR38"/>
<dbReference type="KEGG" id="doa:AXF15_10315"/>
<dbReference type="Proteomes" id="UP000063964">
    <property type="component" value="Chromosome"/>
</dbReference>
<evidence type="ECO:0000313" key="1">
    <source>
        <dbReference type="EMBL" id="AMD93452.1"/>
    </source>
</evidence>
<evidence type="ECO:0000313" key="2">
    <source>
        <dbReference type="Proteomes" id="UP000063964"/>
    </source>
</evidence>
<dbReference type="NCBIfam" id="TIGR03831">
    <property type="entry name" value="YgiT_finger"/>
    <property type="match status" value="1"/>
</dbReference>